<dbReference type="GO" id="GO:0032874">
    <property type="term" value="P:positive regulation of stress-activated MAPK cascade"/>
    <property type="evidence" value="ECO:0007669"/>
    <property type="project" value="TreeGrafter"/>
</dbReference>
<reference evidence="3" key="1">
    <citation type="submission" date="2022-11" db="UniProtKB">
        <authorList>
            <consortium name="EnsemblMetazoa"/>
        </authorList>
    </citation>
    <scope>IDENTIFICATION</scope>
</reference>
<keyword evidence="2" id="KW-0677">Repeat</keyword>
<dbReference type="AlphaFoldDB" id="A0A913ZSD7"/>
<protein>
    <submittedName>
        <fullName evidence="3">Uncharacterized protein</fullName>
    </submittedName>
</protein>
<dbReference type="SUPFAM" id="SSF117281">
    <property type="entry name" value="Kelch motif"/>
    <property type="match status" value="1"/>
</dbReference>
<dbReference type="InterPro" id="IPR052125">
    <property type="entry name" value="KLHDC10"/>
</dbReference>
<dbReference type="OMA" id="RSGHRCF"/>
<dbReference type="EnsemblMetazoa" id="XM_038198386.1">
    <property type="protein sequence ID" value="XP_038054314.1"/>
    <property type="gene ID" value="LOC119726631"/>
</dbReference>
<sequence length="424" mass="48707">MRRITQQTKMAAPMIGVEVGKFVHIKSRFNSENELVSEEPYPRSGHCCATDGINLFAFGGYHPEYCKKTKRKGHIVIRRHEVFREMWCFNLAKETWHEVSMAGDVPHETASMSMLLSGHTLLLFGGTCYPWGQTSNADVICFNLKEKRWSALTCEGQQPPGKYGHAMSLQHNRLFLFGGCRQVSEEDFLFDADLHSLDLRNLTWSLLSNMEDQNDAEAPSRVMYRHGLAWHENKLYIIGNSWKELYSMSIYQSEVHVYDLETNSWGKERTLPCPQNGHPNRRQYHSCVQWKNVNIVLYRLMFAFEEVYICGGLYNMVIFGDLWKLELPSLQWSLLPTQMPVPTFFHSAAITSTKCMYVFGGTTSPGDGKRTNNVFRIWLALPPLTDIALRKVLSLLPDRSKESIASLQDLGIPKNIMDRLKHVE</sequence>
<name>A0A913ZSD7_PATMI</name>
<dbReference type="RefSeq" id="XP_038054314.1">
    <property type="nucleotide sequence ID" value="XM_038198386.1"/>
</dbReference>
<evidence type="ECO:0000313" key="4">
    <source>
        <dbReference type="Proteomes" id="UP000887568"/>
    </source>
</evidence>
<dbReference type="OrthoDB" id="7676067at2759"/>
<dbReference type="SUPFAM" id="SSF50965">
    <property type="entry name" value="Galactose oxidase, central domain"/>
    <property type="match status" value="1"/>
</dbReference>
<organism evidence="3 4">
    <name type="scientific">Patiria miniata</name>
    <name type="common">Bat star</name>
    <name type="synonym">Asterina miniata</name>
    <dbReference type="NCBI Taxonomy" id="46514"/>
    <lineage>
        <taxon>Eukaryota</taxon>
        <taxon>Metazoa</taxon>
        <taxon>Echinodermata</taxon>
        <taxon>Eleutherozoa</taxon>
        <taxon>Asterozoa</taxon>
        <taxon>Asteroidea</taxon>
        <taxon>Valvatacea</taxon>
        <taxon>Valvatida</taxon>
        <taxon>Asterinidae</taxon>
        <taxon>Patiria</taxon>
    </lineage>
</organism>
<accession>A0A913ZSD7</accession>
<evidence type="ECO:0000313" key="3">
    <source>
        <dbReference type="EnsemblMetazoa" id="XP_038054314.1"/>
    </source>
</evidence>
<keyword evidence="1" id="KW-0880">Kelch repeat</keyword>
<dbReference type="Proteomes" id="UP000887568">
    <property type="component" value="Unplaced"/>
</dbReference>
<keyword evidence="4" id="KW-1185">Reference proteome</keyword>
<dbReference type="Pfam" id="PF24681">
    <property type="entry name" value="Kelch_KLHDC2_KLHL20_DRC7"/>
    <property type="match status" value="1"/>
</dbReference>
<dbReference type="PANTHER" id="PTHR46428:SF1">
    <property type="entry name" value="KELCH DOMAIN-CONTAINING PROTEIN 10"/>
    <property type="match status" value="1"/>
</dbReference>
<dbReference type="InterPro" id="IPR015915">
    <property type="entry name" value="Kelch-typ_b-propeller"/>
</dbReference>
<evidence type="ECO:0000256" key="1">
    <source>
        <dbReference type="ARBA" id="ARBA00022441"/>
    </source>
</evidence>
<proteinExistence type="predicted"/>
<evidence type="ECO:0000256" key="2">
    <source>
        <dbReference type="ARBA" id="ARBA00022737"/>
    </source>
</evidence>
<dbReference type="GeneID" id="119726631"/>
<dbReference type="InterPro" id="IPR011043">
    <property type="entry name" value="Gal_Oxase/kelch_b-propeller"/>
</dbReference>
<dbReference type="Gene3D" id="2.120.10.80">
    <property type="entry name" value="Kelch-type beta propeller"/>
    <property type="match status" value="2"/>
</dbReference>
<dbReference type="PANTHER" id="PTHR46428">
    <property type="entry name" value="KELCH DOMAIN-CONTAINING PROTEIN 10"/>
    <property type="match status" value="1"/>
</dbReference>